<accession>A0AAV5AIB5</accession>
<dbReference type="Proteomes" id="UP001050691">
    <property type="component" value="Unassembled WGS sequence"/>
</dbReference>
<dbReference type="PANTHER" id="PTHR14009:SF1">
    <property type="entry name" value="MITOCHONDRIAL PROTON_CALCIUM EXCHANGER PROTEIN"/>
    <property type="match status" value="1"/>
</dbReference>
<feature type="region of interest" description="Disordered" evidence="1">
    <location>
        <begin position="1"/>
        <end position="20"/>
    </location>
</feature>
<evidence type="ECO:0000313" key="2">
    <source>
        <dbReference type="EMBL" id="GJJ12433.1"/>
    </source>
</evidence>
<evidence type="ECO:0000313" key="3">
    <source>
        <dbReference type="Proteomes" id="UP001050691"/>
    </source>
</evidence>
<proteinExistence type="predicted"/>
<name>A0AAV5AIB5_9AGAM</name>
<dbReference type="GO" id="GO:0030003">
    <property type="term" value="P:intracellular monoatomic cation homeostasis"/>
    <property type="evidence" value="ECO:0007669"/>
    <property type="project" value="TreeGrafter"/>
</dbReference>
<reference evidence="2" key="1">
    <citation type="submission" date="2021-10" db="EMBL/GenBank/DDBJ databases">
        <title>De novo Genome Assembly of Clathrus columnatus (Basidiomycota, Fungi) Using Illumina and Nanopore Sequence Data.</title>
        <authorList>
            <person name="Ogiso-Tanaka E."/>
            <person name="Itagaki H."/>
            <person name="Hosoya T."/>
            <person name="Hosaka K."/>
        </authorList>
    </citation>
    <scope>NUCLEOTIDE SEQUENCE</scope>
    <source>
        <strain evidence="2">MO-923</strain>
    </source>
</reference>
<comment type="caution">
    <text evidence="2">The sequence shown here is derived from an EMBL/GenBank/DDBJ whole genome shotgun (WGS) entry which is preliminary data.</text>
</comment>
<evidence type="ECO:0000256" key="1">
    <source>
        <dbReference type="SAM" id="MobiDB-lite"/>
    </source>
</evidence>
<protein>
    <submittedName>
        <fullName evidence="2">Uncharacterized protein</fullName>
    </submittedName>
</protein>
<dbReference type="InterPro" id="IPR044202">
    <property type="entry name" value="LETM1/MDM38-like"/>
</dbReference>
<dbReference type="PANTHER" id="PTHR14009">
    <property type="entry name" value="LEUCINE ZIPPER-EF-HAND CONTAINING TRANSMEMBRANE PROTEIN"/>
    <property type="match status" value="1"/>
</dbReference>
<dbReference type="EMBL" id="BPWL01000007">
    <property type="protein sequence ID" value="GJJ12433.1"/>
    <property type="molecule type" value="Genomic_DNA"/>
</dbReference>
<gene>
    <name evidence="2" type="ORF">Clacol_006675</name>
</gene>
<dbReference type="GO" id="GO:0005743">
    <property type="term" value="C:mitochondrial inner membrane"/>
    <property type="evidence" value="ECO:0007669"/>
    <property type="project" value="InterPro"/>
</dbReference>
<organism evidence="2 3">
    <name type="scientific">Clathrus columnatus</name>
    <dbReference type="NCBI Taxonomy" id="1419009"/>
    <lineage>
        <taxon>Eukaryota</taxon>
        <taxon>Fungi</taxon>
        <taxon>Dikarya</taxon>
        <taxon>Basidiomycota</taxon>
        <taxon>Agaricomycotina</taxon>
        <taxon>Agaricomycetes</taxon>
        <taxon>Phallomycetidae</taxon>
        <taxon>Phallales</taxon>
        <taxon>Clathraceae</taxon>
        <taxon>Clathrus</taxon>
    </lineage>
</organism>
<keyword evidence="3" id="KW-1185">Reference proteome</keyword>
<dbReference type="AlphaFoldDB" id="A0AAV5AIB5"/>
<sequence>MAEEYSKAASTLATASEKKPLTQRVWKSVKEGASHYWHGSKLLVSEVRISARLQRKLLHGETLTRRELKETARKKA</sequence>